<keyword evidence="1" id="KW-1133">Transmembrane helix</keyword>
<keyword evidence="1" id="KW-0812">Transmembrane</keyword>
<sequence length="135" mass="14663">MDARETSERPQTVRAAVNMLWASIGFGLAKALLDFSHLFAPATVKTFIATAVLTVVIMAWLILKTSSGANWARLTLLVLFAVGALLTPATLAREFSRSSLVGALTVVQFGLQFCALALLFVKPSRGWFSKVNHIR</sequence>
<feature type="transmembrane region" description="Helical" evidence="1">
    <location>
        <begin position="39"/>
        <end position="62"/>
    </location>
</feature>
<gene>
    <name evidence="2" type="ORF">HGR00_19490</name>
</gene>
<dbReference type="Proteomes" id="UP000575469">
    <property type="component" value="Unassembled WGS sequence"/>
</dbReference>
<dbReference type="EMBL" id="JABBZM010000019">
    <property type="protein sequence ID" value="NMV40098.1"/>
    <property type="molecule type" value="Genomic_DNA"/>
</dbReference>
<evidence type="ECO:0000313" key="2">
    <source>
        <dbReference type="EMBL" id="NMV40098.1"/>
    </source>
</evidence>
<proteinExistence type="predicted"/>
<evidence type="ECO:0000313" key="3">
    <source>
        <dbReference type="Proteomes" id="UP000575469"/>
    </source>
</evidence>
<organism evidence="2 3">
    <name type="scientific">Ralstonia insidiosa</name>
    <dbReference type="NCBI Taxonomy" id="190721"/>
    <lineage>
        <taxon>Bacteria</taxon>
        <taxon>Pseudomonadati</taxon>
        <taxon>Pseudomonadota</taxon>
        <taxon>Betaproteobacteria</taxon>
        <taxon>Burkholderiales</taxon>
        <taxon>Burkholderiaceae</taxon>
        <taxon>Ralstonia</taxon>
    </lineage>
</organism>
<dbReference type="AlphaFoldDB" id="A0A848P963"/>
<name>A0A848P963_9RALS</name>
<protein>
    <submittedName>
        <fullName evidence="2">Uncharacterized protein</fullName>
    </submittedName>
</protein>
<comment type="caution">
    <text evidence="2">The sequence shown here is derived from an EMBL/GenBank/DDBJ whole genome shotgun (WGS) entry which is preliminary data.</text>
</comment>
<feature type="transmembrane region" description="Helical" evidence="1">
    <location>
        <begin position="74"/>
        <end position="92"/>
    </location>
</feature>
<evidence type="ECO:0000256" key="1">
    <source>
        <dbReference type="SAM" id="Phobius"/>
    </source>
</evidence>
<accession>A0A848P963</accession>
<feature type="transmembrane region" description="Helical" evidence="1">
    <location>
        <begin position="98"/>
        <end position="121"/>
    </location>
</feature>
<reference evidence="2 3" key="1">
    <citation type="submission" date="2020-04" db="EMBL/GenBank/DDBJ databases">
        <title>Ralstonia insidiosa genome sequencing and assembly.</title>
        <authorList>
            <person name="Martins R.C.R."/>
            <person name="Perdigao-Neto L.V."/>
            <person name="Levin A.S.S."/>
            <person name="Costa S.F."/>
        </authorList>
    </citation>
    <scope>NUCLEOTIDE SEQUENCE [LARGE SCALE GENOMIC DNA]</scope>
    <source>
        <strain evidence="2 3">5047</strain>
    </source>
</reference>
<dbReference type="RefSeq" id="WP_169340962.1">
    <property type="nucleotide sequence ID" value="NZ_JABBZM010000019.1"/>
</dbReference>
<feature type="transmembrane region" description="Helical" evidence="1">
    <location>
        <begin position="12"/>
        <end position="33"/>
    </location>
</feature>
<keyword evidence="1" id="KW-0472">Membrane</keyword>